<evidence type="ECO:0000313" key="1">
    <source>
        <dbReference type="EMBL" id="GJS98777.1"/>
    </source>
</evidence>
<dbReference type="Proteomes" id="UP001151760">
    <property type="component" value="Unassembled WGS sequence"/>
</dbReference>
<proteinExistence type="predicted"/>
<gene>
    <name evidence="1" type="ORF">Tco_0819947</name>
</gene>
<organism evidence="1 2">
    <name type="scientific">Tanacetum coccineum</name>
    <dbReference type="NCBI Taxonomy" id="301880"/>
    <lineage>
        <taxon>Eukaryota</taxon>
        <taxon>Viridiplantae</taxon>
        <taxon>Streptophyta</taxon>
        <taxon>Embryophyta</taxon>
        <taxon>Tracheophyta</taxon>
        <taxon>Spermatophyta</taxon>
        <taxon>Magnoliopsida</taxon>
        <taxon>eudicotyledons</taxon>
        <taxon>Gunneridae</taxon>
        <taxon>Pentapetalae</taxon>
        <taxon>asterids</taxon>
        <taxon>campanulids</taxon>
        <taxon>Asterales</taxon>
        <taxon>Asteraceae</taxon>
        <taxon>Asteroideae</taxon>
        <taxon>Anthemideae</taxon>
        <taxon>Anthemidinae</taxon>
        <taxon>Tanacetum</taxon>
    </lineage>
</organism>
<comment type="caution">
    <text evidence="1">The sequence shown here is derived from an EMBL/GenBank/DDBJ whole genome shotgun (WGS) entry which is preliminary data.</text>
</comment>
<keyword evidence="2" id="KW-1185">Reference proteome</keyword>
<reference evidence="1" key="1">
    <citation type="journal article" date="2022" name="Int. J. Mol. Sci.">
        <title>Draft Genome of Tanacetum Coccineum: Genomic Comparison of Closely Related Tanacetum-Family Plants.</title>
        <authorList>
            <person name="Yamashiro T."/>
            <person name="Shiraishi A."/>
            <person name="Nakayama K."/>
            <person name="Satake H."/>
        </authorList>
    </citation>
    <scope>NUCLEOTIDE SEQUENCE</scope>
</reference>
<sequence>MHNGDHGSYDTLIQDQMVMPYGSAFLKVLITPTIVTTPAVPATDEKEAIHLILTGIGDEIYSTVDACQTAYGNVGSHQRLQQVTSRNLYLPTNNNLRTSSTPETECGYTTRYRMTIDGQFRNQRAVNVAGVGTVGGSVGATVPGIRCFQMQVFVIMLENAEAKKGYKELSITKKDVLYMAKDLQEVPNADSGTDAEPLEQVQYDTDDNVFANDIQHFDQSESISNTCAVETDDSNVTPDSPDMCDNDIQDDQNDSRMTQQCPSAYTWVPKTKRKWVPKVRNESVTKKIGTTIYSLLTWMHKDMRANLSNAVQFCTKNIAVPFVMQMINLLNLLAMEIWFKGHITDQKASFPNDKRRQIDNPDPVLNVQNVSPLADTQQFSSQRSWISFRVLFKTELEKVKEEKEGFEFKLAKFEKSSKDLDALLASQVTDKSKRGFGYTAVPSPHPLILNRPTPLDLSYSGLEEFQHPEINGTLKRPKREYEWPQKLKIGVSDDEEDVESIPKEEKKANVPIATKKESVKPVLLRSVNTVRPVSTARFVNTVRPYNTAHPKPTVSCARPKTHFQNQAQRPFYKNTTLTKRSNIQNINTAKQVFNTVRPNVNTVRARGFNAVKPSACWVWRPIKPNGASLTFNKYNYIDACDTPIKSQRSGIPLCSATS</sequence>
<evidence type="ECO:0000313" key="2">
    <source>
        <dbReference type="Proteomes" id="UP001151760"/>
    </source>
</evidence>
<protein>
    <submittedName>
        <fullName evidence="1">Uncharacterized protein</fullName>
    </submittedName>
</protein>
<name>A0ABQ5A916_9ASTR</name>
<reference evidence="1" key="2">
    <citation type="submission" date="2022-01" db="EMBL/GenBank/DDBJ databases">
        <authorList>
            <person name="Yamashiro T."/>
            <person name="Shiraishi A."/>
            <person name="Satake H."/>
            <person name="Nakayama K."/>
        </authorList>
    </citation>
    <scope>NUCLEOTIDE SEQUENCE</scope>
</reference>
<accession>A0ABQ5A916</accession>
<dbReference type="EMBL" id="BQNB010012070">
    <property type="protein sequence ID" value="GJS98777.1"/>
    <property type="molecule type" value="Genomic_DNA"/>
</dbReference>